<dbReference type="Gene3D" id="3.30.590.10">
    <property type="entry name" value="Glutamine synthetase/guanido kinase, catalytic domain"/>
    <property type="match status" value="1"/>
</dbReference>
<dbReference type="GO" id="GO:0006542">
    <property type="term" value="P:glutamine biosynthetic process"/>
    <property type="evidence" value="ECO:0007669"/>
    <property type="project" value="TreeGrafter"/>
</dbReference>
<dbReference type="EMBL" id="JAMFTS010000004">
    <property type="protein sequence ID" value="KAJ4767928.1"/>
    <property type="molecule type" value="Genomic_DNA"/>
</dbReference>
<evidence type="ECO:0000313" key="4">
    <source>
        <dbReference type="Proteomes" id="UP001140206"/>
    </source>
</evidence>
<comment type="subcellular location">
    <subcellularLocation>
        <location evidence="1">Cytoplasm</location>
    </subcellularLocation>
</comment>
<sequence>MSISSLATLRLLTSTPSNSCVSAATIFQIYNLYGVENRAAFIRVGRDAEKEVKDYFEDMRPTSNMDLYVVTSMITETTLLWKQN</sequence>
<gene>
    <name evidence="3" type="ORF">LUZ62_078303</name>
</gene>
<protein>
    <submittedName>
        <fullName evidence="3">Glutamine synthetase</fullName>
    </submittedName>
</protein>
<evidence type="ECO:0000256" key="1">
    <source>
        <dbReference type="ARBA" id="ARBA00004496"/>
    </source>
</evidence>
<dbReference type="InterPro" id="IPR014746">
    <property type="entry name" value="Gln_synth/guanido_kin_cat_dom"/>
</dbReference>
<keyword evidence="4" id="KW-1185">Reference proteome</keyword>
<comment type="caution">
    <text evidence="3">The sequence shown here is derived from an EMBL/GenBank/DDBJ whole genome shotgun (WGS) entry which is preliminary data.</text>
</comment>
<dbReference type="InterPro" id="IPR050292">
    <property type="entry name" value="Glutamine_Synthetase"/>
</dbReference>
<dbReference type="Proteomes" id="UP001140206">
    <property type="component" value="Chromosome 4"/>
</dbReference>
<proteinExistence type="predicted"/>
<dbReference type="GO" id="GO:0005737">
    <property type="term" value="C:cytoplasm"/>
    <property type="evidence" value="ECO:0007669"/>
    <property type="project" value="UniProtKB-SubCell"/>
</dbReference>
<keyword evidence="2" id="KW-0963">Cytoplasm</keyword>
<dbReference type="AlphaFoldDB" id="A0AAV8DNG2"/>
<dbReference type="SUPFAM" id="SSF55931">
    <property type="entry name" value="Glutamine synthetase/guanido kinase"/>
    <property type="match status" value="1"/>
</dbReference>
<evidence type="ECO:0000256" key="2">
    <source>
        <dbReference type="ARBA" id="ARBA00022490"/>
    </source>
</evidence>
<accession>A0AAV8DNG2</accession>
<name>A0AAV8DNG2_9POAL</name>
<dbReference type="PANTHER" id="PTHR20852">
    <property type="entry name" value="GLUTAMINE SYNTHETASE"/>
    <property type="match status" value="1"/>
</dbReference>
<organism evidence="3 4">
    <name type="scientific">Rhynchospora pubera</name>
    <dbReference type="NCBI Taxonomy" id="906938"/>
    <lineage>
        <taxon>Eukaryota</taxon>
        <taxon>Viridiplantae</taxon>
        <taxon>Streptophyta</taxon>
        <taxon>Embryophyta</taxon>
        <taxon>Tracheophyta</taxon>
        <taxon>Spermatophyta</taxon>
        <taxon>Magnoliopsida</taxon>
        <taxon>Liliopsida</taxon>
        <taxon>Poales</taxon>
        <taxon>Cyperaceae</taxon>
        <taxon>Cyperoideae</taxon>
        <taxon>Rhynchosporeae</taxon>
        <taxon>Rhynchospora</taxon>
    </lineage>
</organism>
<dbReference type="GO" id="GO:0004356">
    <property type="term" value="F:glutamine synthetase activity"/>
    <property type="evidence" value="ECO:0007669"/>
    <property type="project" value="TreeGrafter"/>
</dbReference>
<evidence type="ECO:0000313" key="3">
    <source>
        <dbReference type="EMBL" id="KAJ4767928.1"/>
    </source>
</evidence>
<reference evidence="3" key="1">
    <citation type="submission" date="2022-08" db="EMBL/GenBank/DDBJ databases">
        <authorList>
            <person name="Marques A."/>
        </authorList>
    </citation>
    <scope>NUCLEOTIDE SEQUENCE</scope>
    <source>
        <strain evidence="3">RhyPub2mFocal</strain>
        <tissue evidence="3">Leaves</tissue>
    </source>
</reference>
<dbReference type="PANTHER" id="PTHR20852:SF93">
    <property type="entry name" value="GLUTAMINE SYNTHETASE CYTOSOLIC ISOZYME 1-1"/>
    <property type="match status" value="1"/>
</dbReference>